<evidence type="ECO:0000313" key="4">
    <source>
        <dbReference type="Proteomes" id="UP000249619"/>
    </source>
</evidence>
<proteinExistence type="predicted"/>
<feature type="coiled-coil region" evidence="1">
    <location>
        <begin position="453"/>
        <end position="515"/>
    </location>
</feature>
<evidence type="ECO:0000256" key="2">
    <source>
        <dbReference type="SAM" id="MobiDB-lite"/>
    </source>
</evidence>
<feature type="region of interest" description="Disordered" evidence="2">
    <location>
        <begin position="106"/>
        <end position="147"/>
    </location>
</feature>
<gene>
    <name evidence="3" type="ORF">DDE83_002279</name>
</gene>
<dbReference type="Proteomes" id="UP000249619">
    <property type="component" value="Unassembled WGS sequence"/>
</dbReference>
<name>A0A364NAH9_STELY</name>
<keyword evidence="1" id="KW-0175">Coiled coil</keyword>
<dbReference type="STRING" id="183478.A0A364NAH9"/>
<feature type="coiled-coil region" evidence="1">
    <location>
        <begin position="154"/>
        <end position="280"/>
    </location>
</feature>
<organism evidence="3 4">
    <name type="scientific">Stemphylium lycopersici</name>
    <name type="common">Tomato gray leaf spot disease fungus</name>
    <name type="synonym">Thyrospora lycopersici</name>
    <dbReference type="NCBI Taxonomy" id="183478"/>
    <lineage>
        <taxon>Eukaryota</taxon>
        <taxon>Fungi</taxon>
        <taxon>Dikarya</taxon>
        <taxon>Ascomycota</taxon>
        <taxon>Pezizomycotina</taxon>
        <taxon>Dothideomycetes</taxon>
        <taxon>Pleosporomycetidae</taxon>
        <taxon>Pleosporales</taxon>
        <taxon>Pleosporineae</taxon>
        <taxon>Pleosporaceae</taxon>
        <taxon>Stemphylium</taxon>
    </lineage>
</organism>
<sequence length="854" mass="97860">MLNTVTSSKTANPQSVVTAATSRKQSKIDRELIARHQLLSEQERVKRKRHRVAEQHRTVQVNKIMERYPTSQHYPVSRPVKSQTEDDADCDYTQIVARIYMETKETWRKGSHSHDTSASVSKSPSENSSERSSSPETEGTSCLGSDDGHITEALEEKTHQCVALESKLANVEQQLSDANKRHEALEQKYSEQRAQRINDKAMVDQWCNQVKEVDTYCGELEDARQVLEDKMEKEAEQHRNTIEAKDQEQAKLIAGHKAELEAMTQEAVQTQQELETKHREEMRVQIKSSKANRTAWEEARKAMEVKVLQMDLDYRDARQADEGEITHLTENKRHIEADNRMLTSVLNNVRGDALNQEIRRVCHNTEERQKELEKTRTQLKISRQNIENILEAMQQERDHWTAHREKETEAQAQVYDLSKQVLELQEKLTLRDNLLCAKTETEIASRSPGVGSLSSIALSNDELREELKVTQKENDELRAKASKVDNDNFDLCLKVDTVEEQLHEVSGSLKVLRQKQEVLVKDREFLFNAVNQHQGLTLEDRTTLQQHLRETTHCNQQLKENGHELRKELAEVQNYIRTVHDKAQDKIDETEKCAKFWLSMYWDEAVPRVEALLKEIADLKKELGREPVQIQERLERNVVVADRNALRVACEVSLRGVDSSLVPTECYEPGFHGGAVPATYDALRVLRPFGWVPLVELEKVWLVPMYKPYTEEDAAYRLEAQEQAARKAHREQMCYPPPPGTLVPYQRRGDHAEAHRGTLVGGSLAPSNPFRNVNAMNTRSTPGFAPTQARAISRVPKAQAAQRKPPKVSSQEADAPPYQSSWLQMRSELTREAYDDMDTDLKLDVLKMIGVDVD</sequence>
<evidence type="ECO:0000256" key="1">
    <source>
        <dbReference type="SAM" id="Coils"/>
    </source>
</evidence>
<feature type="region of interest" description="Disordered" evidence="2">
    <location>
        <begin position="1"/>
        <end position="23"/>
    </location>
</feature>
<keyword evidence="4" id="KW-1185">Reference proteome</keyword>
<feature type="region of interest" description="Disordered" evidence="2">
    <location>
        <begin position="792"/>
        <end position="821"/>
    </location>
</feature>
<reference evidence="4" key="1">
    <citation type="submission" date="2018-05" db="EMBL/GenBank/DDBJ databases">
        <title>Draft genome sequence of Stemphylium lycopersici strain CIDEFI 213.</title>
        <authorList>
            <person name="Medina R."/>
            <person name="Franco M.E.E."/>
            <person name="Lucentini C.G."/>
            <person name="Saparrat M.C.N."/>
            <person name="Balatti P.A."/>
        </authorList>
    </citation>
    <scope>NUCLEOTIDE SEQUENCE [LARGE SCALE GENOMIC DNA]</scope>
    <source>
        <strain evidence="4">CIDEFI 213</strain>
    </source>
</reference>
<feature type="compositionally biased region" description="Basic and acidic residues" evidence="2">
    <location>
        <begin position="106"/>
        <end position="115"/>
    </location>
</feature>
<accession>A0A364NAH9</accession>
<comment type="caution">
    <text evidence="3">The sequence shown here is derived from an EMBL/GenBank/DDBJ whole genome shotgun (WGS) entry which is preliminary data.</text>
</comment>
<protein>
    <submittedName>
        <fullName evidence="3">Uncharacterized protein</fullName>
    </submittedName>
</protein>
<evidence type="ECO:0000313" key="3">
    <source>
        <dbReference type="EMBL" id="RAR14329.1"/>
    </source>
</evidence>
<dbReference type="EMBL" id="QGDH01000023">
    <property type="protein sequence ID" value="RAR14329.1"/>
    <property type="molecule type" value="Genomic_DNA"/>
</dbReference>
<feature type="coiled-coil region" evidence="1">
    <location>
        <begin position="355"/>
        <end position="396"/>
    </location>
</feature>
<feature type="compositionally biased region" description="Polar residues" evidence="2">
    <location>
        <begin position="808"/>
        <end position="821"/>
    </location>
</feature>
<feature type="compositionally biased region" description="Low complexity" evidence="2">
    <location>
        <begin position="117"/>
        <end position="141"/>
    </location>
</feature>
<dbReference type="AlphaFoldDB" id="A0A364NAH9"/>